<name>A0ABX0Y769_9ACTN</name>
<feature type="compositionally biased region" description="Basic and acidic residues" evidence="1">
    <location>
        <begin position="221"/>
        <end position="245"/>
    </location>
</feature>
<proteinExistence type="predicted"/>
<keyword evidence="4" id="KW-1185">Reference proteome</keyword>
<evidence type="ECO:0000259" key="2">
    <source>
        <dbReference type="Pfam" id="PF07179"/>
    </source>
</evidence>
<dbReference type="Proteomes" id="UP000722989">
    <property type="component" value="Unassembled WGS sequence"/>
</dbReference>
<reference evidence="3 4" key="1">
    <citation type="submission" date="2020-03" db="EMBL/GenBank/DDBJ databases">
        <title>WGS of the type strain of Planosporangium spp.</title>
        <authorList>
            <person name="Thawai C."/>
        </authorList>
    </citation>
    <scope>NUCLEOTIDE SEQUENCE [LARGE SCALE GENOMIC DNA]</scope>
    <source>
        <strain evidence="3 4">TBRC 5610</strain>
    </source>
</reference>
<evidence type="ECO:0000313" key="3">
    <source>
        <dbReference type="EMBL" id="NJC73957.1"/>
    </source>
</evidence>
<feature type="domain" description="SseB protein N-terminal" evidence="2">
    <location>
        <begin position="403"/>
        <end position="507"/>
    </location>
</feature>
<evidence type="ECO:0000313" key="4">
    <source>
        <dbReference type="Proteomes" id="UP000722989"/>
    </source>
</evidence>
<feature type="region of interest" description="Disordered" evidence="1">
    <location>
        <begin position="151"/>
        <end position="258"/>
    </location>
</feature>
<feature type="region of interest" description="Disordered" evidence="1">
    <location>
        <begin position="520"/>
        <end position="540"/>
    </location>
</feature>
<comment type="caution">
    <text evidence="3">The sequence shown here is derived from an EMBL/GenBank/DDBJ whole genome shotgun (WGS) entry which is preliminary data.</text>
</comment>
<feature type="region of interest" description="Disordered" evidence="1">
    <location>
        <begin position="317"/>
        <end position="394"/>
    </location>
</feature>
<protein>
    <recommendedName>
        <fullName evidence="2">SseB protein N-terminal domain-containing protein</fullName>
    </recommendedName>
</protein>
<evidence type="ECO:0000256" key="1">
    <source>
        <dbReference type="SAM" id="MobiDB-lite"/>
    </source>
</evidence>
<dbReference type="EMBL" id="JAATVY010000041">
    <property type="protein sequence ID" value="NJC73957.1"/>
    <property type="molecule type" value="Genomic_DNA"/>
</dbReference>
<dbReference type="RefSeq" id="WP_167928864.1">
    <property type="nucleotide sequence ID" value="NZ_JAATVY010000041.1"/>
</dbReference>
<dbReference type="InterPro" id="IPR009839">
    <property type="entry name" value="SseB_N"/>
</dbReference>
<sequence>MSDWEPATEAEAAMRDTLRAGDQESYFRFLARTELILPVDADAFAGRAPMAWGTWITDSRTHVLAFTSPAALRICLAEHAGTYRTLAFQELADSWPDQEWWLAVNPGLPIEGYLPPWFVLQISRGDVSLPGRTLGARARIEHANALRSRAVDATALPGPPTRNGGLPSAEGTLPNGGRALSRRAELLSRHGFGPPGRQPAPQPGGPVTDNGGPARSAPGNDAREYFDPYRDLVGRHTTDEDHDPLGLEGGADGGYEPLYERAHEPATDLVAPATIPVAPEPPSTAHPEPAAQALLPEAPAPYGTAVDVLGAPPGALLPDALTPLDPPLPDALTPLDPPPSQQPPVAQPEPPHLEAPQPEPAHLEASQPEPAHVEAPQPEPAHVEPPPDTAQAGFTPANEVESALLDAASEGSTDSFLSTLLLAKVLMPGPAGDPLAATDRWYTEEVDGQRYAVVFTSDERLREHLGDDSPASWVRFTQLISSWPGEGLWFAVNPGSPIQATLPGVQILTLATWAAGEGLTDERPEPEVPAAEPEPLHHSITPPPAPGPVLMQKTISAQQVPYYLDRGYDRVSGFVHRASEVAHLRTPPELYNALGLGYSESRFSPDDAEVFVLRWAAYRGNLYRIPYGGQNEAAMQAMQGWVIERPPFRGNGFAPSESRDVIAEFKVDSVRLPHGAELWRLDSQGTETLVARFDADGPRWQRVDEQ</sequence>
<feature type="domain" description="SseB protein N-terminal" evidence="2">
    <location>
        <begin position="20"/>
        <end position="117"/>
    </location>
</feature>
<accession>A0ABX0Y769</accession>
<feature type="compositionally biased region" description="Pro residues" evidence="1">
    <location>
        <begin position="324"/>
        <end position="350"/>
    </location>
</feature>
<gene>
    <name evidence="3" type="ORF">HC031_30220</name>
</gene>
<dbReference type="Pfam" id="PF07179">
    <property type="entry name" value="SseB"/>
    <property type="match status" value="2"/>
</dbReference>
<organism evidence="3 4">
    <name type="scientific">Planosporangium thailandense</name>
    <dbReference type="NCBI Taxonomy" id="765197"/>
    <lineage>
        <taxon>Bacteria</taxon>
        <taxon>Bacillati</taxon>
        <taxon>Actinomycetota</taxon>
        <taxon>Actinomycetes</taxon>
        <taxon>Micromonosporales</taxon>
        <taxon>Micromonosporaceae</taxon>
        <taxon>Planosporangium</taxon>
    </lineage>
</organism>
<feature type="compositionally biased region" description="Pro residues" evidence="1">
    <location>
        <begin position="377"/>
        <end position="388"/>
    </location>
</feature>